<feature type="non-terminal residue" evidence="7">
    <location>
        <position position="86"/>
    </location>
</feature>
<dbReference type="PANTHER" id="PTHR45649:SF26">
    <property type="entry name" value="OS04G0435100 PROTEIN"/>
    <property type="match status" value="1"/>
</dbReference>
<evidence type="ECO:0000256" key="1">
    <source>
        <dbReference type="ARBA" id="ARBA00004141"/>
    </source>
</evidence>
<protein>
    <submittedName>
        <fullName evidence="7">Amino acid permease</fullName>
    </submittedName>
</protein>
<comment type="caution">
    <text evidence="7">The sequence shown here is derived from an EMBL/GenBank/DDBJ whole genome shotgun (WGS) entry which is preliminary data.</text>
</comment>
<keyword evidence="5 6" id="KW-0472">Membrane</keyword>
<evidence type="ECO:0000313" key="7">
    <source>
        <dbReference type="EMBL" id="MFD1052614.1"/>
    </source>
</evidence>
<keyword evidence="2" id="KW-0813">Transport</keyword>
<proteinExistence type="predicted"/>
<sequence length="86" mass="9170">MSTSLRDDPARGTVGIGYAQELRRGVGTFSSFAAGFSFVSILTTVFQLFGLGFGLGGAAFFWAWPLVFAGQLLVALCFAELAARWP</sequence>
<keyword evidence="4 6" id="KW-1133">Transmembrane helix</keyword>
<gene>
    <name evidence="7" type="ORF">ACFQ1S_46980</name>
</gene>
<evidence type="ECO:0000256" key="5">
    <source>
        <dbReference type="ARBA" id="ARBA00023136"/>
    </source>
</evidence>
<dbReference type="Proteomes" id="UP001597045">
    <property type="component" value="Unassembled WGS sequence"/>
</dbReference>
<comment type="subcellular location">
    <subcellularLocation>
        <location evidence="1">Membrane</location>
        <topology evidence="1">Multi-pass membrane protein</topology>
    </subcellularLocation>
</comment>
<dbReference type="PANTHER" id="PTHR45649">
    <property type="entry name" value="AMINO-ACID PERMEASE BAT1"/>
    <property type="match status" value="1"/>
</dbReference>
<dbReference type="EMBL" id="JBHTIS010004576">
    <property type="protein sequence ID" value="MFD1052614.1"/>
    <property type="molecule type" value="Genomic_DNA"/>
</dbReference>
<accession>A0ABW3MT87</accession>
<feature type="transmembrane region" description="Helical" evidence="6">
    <location>
        <begin position="32"/>
        <end position="55"/>
    </location>
</feature>
<evidence type="ECO:0000256" key="4">
    <source>
        <dbReference type="ARBA" id="ARBA00022989"/>
    </source>
</evidence>
<keyword evidence="8" id="KW-1185">Reference proteome</keyword>
<reference evidence="8" key="1">
    <citation type="journal article" date="2019" name="Int. J. Syst. Evol. Microbiol.">
        <title>The Global Catalogue of Microorganisms (GCM) 10K type strain sequencing project: providing services to taxonomists for standard genome sequencing and annotation.</title>
        <authorList>
            <consortium name="The Broad Institute Genomics Platform"/>
            <consortium name="The Broad Institute Genome Sequencing Center for Infectious Disease"/>
            <person name="Wu L."/>
            <person name="Ma J."/>
        </authorList>
    </citation>
    <scope>NUCLEOTIDE SEQUENCE [LARGE SCALE GENOMIC DNA]</scope>
    <source>
        <strain evidence="8">JCM 31486</strain>
    </source>
</reference>
<evidence type="ECO:0000256" key="6">
    <source>
        <dbReference type="SAM" id="Phobius"/>
    </source>
</evidence>
<keyword evidence="3 6" id="KW-0812">Transmembrane</keyword>
<organism evidence="7 8">
    <name type="scientific">Kibdelosporangium lantanae</name>
    <dbReference type="NCBI Taxonomy" id="1497396"/>
    <lineage>
        <taxon>Bacteria</taxon>
        <taxon>Bacillati</taxon>
        <taxon>Actinomycetota</taxon>
        <taxon>Actinomycetes</taxon>
        <taxon>Pseudonocardiales</taxon>
        <taxon>Pseudonocardiaceae</taxon>
        <taxon>Kibdelosporangium</taxon>
    </lineage>
</organism>
<feature type="transmembrane region" description="Helical" evidence="6">
    <location>
        <begin position="61"/>
        <end position="83"/>
    </location>
</feature>
<evidence type="ECO:0000256" key="2">
    <source>
        <dbReference type="ARBA" id="ARBA00022448"/>
    </source>
</evidence>
<dbReference type="Gene3D" id="1.20.1740.10">
    <property type="entry name" value="Amino acid/polyamine transporter I"/>
    <property type="match status" value="1"/>
</dbReference>
<evidence type="ECO:0000313" key="8">
    <source>
        <dbReference type="Proteomes" id="UP001597045"/>
    </source>
</evidence>
<evidence type="ECO:0000256" key="3">
    <source>
        <dbReference type="ARBA" id="ARBA00022692"/>
    </source>
</evidence>
<name>A0ABW3MT87_9PSEU</name>